<comment type="caution">
    <text evidence="2">The sequence shown here is derived from an EMBL/GenBank/DDBJ whole genome shotgun (WGS) entry which is preliminary data.</text>
</comment>
<evidence type="ECO:0000313" key="2">
    <source>
        <dbReference type="EMBL" id="MBO0345831.1"/>
    </source>
</evidence>
<reference evidence="2" key="1">
    <citation type="submission" date="2021-03" db="EMBL/GenBank/DDBJ databases">
        <title>Roseibium sp. CAU 1637 isolated from Incheon.</title>
        <authorList>
            <person name="Kim W."/>
        </authorList>
    </citation>
    <scope>NUCLEOTIDE SEQUENCE</scope>
    <source>
        <strain evidence="2">CAU 1637</strain>
    </source>
</reference>
<dbReference type="Pfam" id="PF11150">
    <property type="entry name" value="DUF2927"/>
    <property type="match status" value="1"/>
</dbReference>
<evidence type="ECO:0000256" key="1">
    <source>
        <dbReference type="SAM" id="SignalP"/>
    </source>
</evidence>
<evidence type="ECO:0000313" key="3">
    <source>
        <dbReference type="Proteomes" id="UP000664779"/>
    </source>
</evidence>
<name>A0A939J8Z5_9HYPH</name>
<keyword evidence="1" id="KW-0732">Signal</keyword>
<dbReference type="EMBL" id="JAFLNF010000004">
    <property type="protein sequence ID" value="MBO0345831.1"/>
    <property type="molecule type" value="Genomic_DNA"/>
</dbReference>
<gene>
    <name evidence="2" type="ORF">J0X15_11425</name>
</gene>
<dbReference type="RefSeq" id="WP_206940760.1">
    <property type="nucleotide sequence ID" value="NZ_JAFLNF010000004.1"/>
</dbReference>
<protein>
    <submittedName>
        <fullName evidence="2">DUF2927 domain-containing protein</fullName>
    </submittedName>
</protein>
<organism evidence="2 3">
    <name type="scientific">Roseibium limicola</name>
    <dbReference type="NCBI Taxonomy" id="2816037"/>
    <lineage>
        <taxon>Bacteria</taxon>
        <taxon>Pseudomonadati</taxon>
        <taxon>Pseudomonadota</taxon>
        <taxon>Alphaproteobacteria</taxon>
        <taxon>Hyphomicrobiales</taxon>
        <taxon>Stappiaceae</taxon>
        <taxon>Roseibium</taxon>
    </lineage>
</organism>
<feature type="chain" id="PRO_5037899067" evidence="1">
    <location>
        <begin position="21"/>
        <end position="236"/>
    </location>
</feature>
<accession>A0A939J8Z5</accession>
<dbReference type="InterPro" id="IPR021323">
    <property type="entry name" value="DUF2927"/>
</dbReference>
<keyword evidence="3" id="KW-1185">Reference proteome</keyword>
<proteinExistence type="predicted"/>
<feature type="signal peptide" evidence="1">
    <location>
        <begin position="1"/>
        <end position="20"/>
    </location>
</feature>
<dbReference type="Proteomes" id="UP000664779">
    <property type="component" value="Unassembled WGS sequence"/>
</dbReference>
<dbReference type="AlphaFoldDB" id="A0A939J8Z5"/>
<sequence length="236" mass="27531">MFRLLSSLLLVCSLVLPACAADRIFTTEELLAGFHKTVFGLEYRRWSWQPYLVKKYMSPVRFYVHNMSEIDRRPVLDKFIRQVQIKVHGLQSSIVQDPEQANFNIYVVDRPNYLQIVREHVYKKADAKAPGRCLVRVVSDKNGIKHSTAVVVSDEGEFIFRRCMVEEVLQGLGPMNDDDSLIHSVFNDHSRHNRFTTFDQMILNMLYDDRILPGMSTEDVDRVLPRVLQQVRNRMN</sequence>